<gene>
    <name evidence="1" type="ORF">AchV4_0041</name>
</gene>
<organism evidence="1 2">
    <name type="scientific">Achromobacter phage vB_AchrS_AchV4</name>
    <dbReference type="NCBI Taxonomy" id="2796514"/>
    <lineage>
        <taxon>Viruses</taxon>
        <taxon>Duplodnaviria</taxon>
        <taxon>Heunggongvirae</taxon>
        <taxon>Uroviricota</taxon>
        <taxon>Caudoviricetes</taxon>
        <taxon>Casjensviridae</taxon>
        <taxon>Gediminasvirus</taxon>
        <taxon>Gediminasvirus AchV4</taxon>
    </lineage>
</organism>
<protein>
    <submittedName>
        <fullName evidence="1">Uncharacterized protein</fullName>
    </submittedName>
</protein>
<keyword evidence="2" id="KW-1185">Reference proteome</keyword>
<name>A0A7T3PGY5_9CAUD</name>
<proteinExistence type="predicted"/>
<evidence type="ECO:0000313" key="2">
    <source>
        <dbReference type="Proteomes" id="UP000595170"/>
    </source>
</evidence>
<sequence>MNCNCITEIEGKVREHMQPQIKAPIDSVEVGNKAIVVEGGRGRMALYVPVFVKANAPRYRSQRGGEVHMHVSFCPFCGKAVKEQS</sequence>
<reference evidence="1 2" key="1">
    <citation type="submission" date="2020-11" db="EMBL/GenBank/DDBJ databases">
        <title>Complete Genome Sequence of Achromobacter phage vB_AchrS_AchV4.</title>
        <authorList>
            <person name="Kaliniene L."/>
            <person name="Noreika A."/>
            <person name="Meskys R."/>
        </authorList>
    </citation>
    <scope>NUCLEOTIDE SEQUENCE [LARGE SCALE GENOMIC DNA]</scope>
</reference>
<evidence type="ECO:0000313" key="1">
    <source>
        <dbReference type="EMBL" id="QPZ53298.1"/>
    </source>
</evidence>
<accession>A0A7T3PGY5</accession>
<dbReference type="Proteomes" id="UP000595170">
    <property type="component" value="Segment"/>
</dbReference>
<dbReference type="EMBL" id="MW269554">
    <property type="protein sequence ID" value="QPZ53298.1"/>
    <property type="molecule type" value="Genomic_DNA"/>
</dbReference>